<keyword evidence="1" id="KW-0812">Transmembrane</keyword>
<feature type="transmembrane region" description="Helical" evidence="1">
    <location>
        <begin position="49"/>
        <end position="71"/>
    </location>
</feature>
<accession>A0AA38JB16</accession>
<keyword evidence="1" id="KW-1133">Transmembrane helix</keyword>
<keyword evidence="3" id="KW-1185">Reference proteome</keyword>
<name>A0AA38JB16_9AGAR</name>
<proteinExistence type="predicted"/>
<evidence type="ECO:0000256" key="1">
    <source>
        <dbReference type="SAM" id="Phobius"/>
    </source>
</evidence>
<dbReference type="AlphaFoldDB" id="A0AA38JB16"/>
<keyword evidence="1" id="KW-0472">Membrane</keyword>
<organism evidence="2 3">
    <name type="scientific">Lentinula guzmanii</name>
    <dbReference type="NCBI Taxonomy" id="2804957"/>
    <lineage>
        <taxon>Eukaryota</taxon>
        <taxon>Fungi</taxon>
        <taxon>Dikarya</taxon>
        <taxon>Basidiomycota</taxon>
        <taxon>Agaricomycotina</taxon>
        <taxon>Agaricomycetes</taxon>
        <taxon>Agaricomycetidae</taxon>
        <taxon>Agaricales</taxon>
        <taxon>Marasmiineae</taxon>
        <taxon>Omphalotaceae</taxon>
        <taxon>Lentinula</taxon>
    </lineage>
</organism>
<protein>
    <submittedName>
        <fullName evidence="2">Uncharacterized protein</fullName>
    </submittedName>
</protein>
<reference evidence="2" key="2">
    <citation type="journal article" date="2023" name="Proc. Natl. Acad. Sci. U.S.A.">
        <title>A global phylogenomic analysis of the shiitake genus Lentinula.</title>
        <authorList>
            <person name="Sierra-Patev S."/>
            <person name="Min B."/>
            <person name="Naranjo-Ortiz M."/>
            <person name="Looney B."/>
            <person name="Konkel Z."/>
            <person name="Slot J.C."/>
            <person name="Sakamoto Y."/>
            <person name="Steenwyk J.L."/>
            <person name="Rokas A."/>
            <person name="Carro J."/>
            <person name="Camarero S."/>
            <person name="Ferreira P."/>
            <person name="Molpeceres G."/>
            <person name="Ruiz-Duenas F.J."/>
            <person name="Serrano A."/>
            <person name="Henrissat B."/>
            <person name="Drula E."/>
            <person name="Hughes K.W."/>
            <person name="Mata J.L."/>
            <person name="Ishikawa N.K."/>
            <person name="Vargas-Isla R."/>
            <person name="Ushijima S."/>
            <person name="Smith C.A."/>
            <person name="Donoghue J."/>
            <person name="Ahrendt S."/>
            <person name="Andreopoulos W."/>
            <person name="He G."/>
            <person name="LaButti K."/>
            <person name="Lipzen A."/>
            <person name="Ng V."/>
            <person name="Riley R."/>
            <person name="Sandor L."/>
            <person name="Barry K."/>
            <person name="Martinez A.T."/>
            <person name="Xiao Y."/>
            <person name="Gibbons J.G."/>
            <person name="Terashima K."/>
            <person name="Grigoriev I.V."/>
            <person name="Hibbett D."/>
        </authorList>
    </citation>
    <scope>NUCLEOTIDE SEQUENCE</scope>
    <source>
        <strain evidence="2">ET3784</strain>
    </source>
</reference>
<dbReference type="Proteomes" id="UP001176059">
    <property type="component" value="Unassembled WGS sequence"/>
</dbReference>
<sequence>MLNPQVQVSNFLSAGQKRTTLLIPNSLRSSEISSFRLSYSLSIQIMRSVYVMAFVLGLLPLSYAVPVSGLVTPPHSPTPVIASFMGGSAAPASNEDTQSAINILEGYVKPLYPGREIQIFGSFYHFVDKDKTTVQFTLTDTSRDVIPSLRISCIYCRGVARRAQTAVDSVSGSSNFQSPALYEGKLTTDVNKWPSFA</sequence>
<comment type="caution">
    <text evidence="2">The sequence shown here is derived from an EMBL/GenBank/DDBJ whole genome shotgun (WGS) entry which is preliminary data.</text>
</comment>
<gene>
    <name evidence="2" type="ORF">DFJ43DRAFT_1138235</name>
</gene>
<evidence type="ECO:0000313" key="3">
    <source>
        <dbReference type="Proteomes" id="UP001176059"/>
    </source>
</evidence>
<dbReference type="EMBL" id="JANVFO010000019">
    <property type="protein sequence ID" value="KAJ3733252.1"/>
    <property type="molecule type" value="Genomic_DNA"/>
</dbReference>
<reference evidence="2" key="1">
    <citation type="submission" date="2022-08" db="EMBL/GenBank/DDBJ databases">
        <authorList>
            <consortium name="DOE Joint Genome Institute"/>
            <person name="Min B."/>
            <person name="Sierra-Patev S."/>
            <person name="Naranjo-Ortiz M."/>
            <person name="Looney B."/>
            <person name="Konkel Z."/>
            <person name="Slot J.C."/>
            <person name="Sakamoto Y."/>
            <person name="Steenwyk J.L."/>
            <person name="Rokas A."/>
            <person name="Carro J."/>
            <person name="Camarero S."/>
            <person name="Ferreira P."/>
            <person name="Molpeceres G."/>
            <person name="Ruiz-duenas F.J."/>
            <person name="Serrano A."/>
            <person name="Henrissat B."/>
            <person name="Drula E."/>
            <person name="Hughes K.W."/>
            <person name="Mata J.L."/>
            <person name="Ishikawa N.K."/>
            <person name="Vargas-Isla R."/>
            <person name="Ushijima S."/>
            <person name="Smith C.A."/>
            <person name="Ahrendt S."/>
            <person name="Andreopoulos W."/>
            <person name="He G."/>
            <person name="LaButti K."/>
            <person name="Lipzen A."/>
            <person name="Ng V."/>
            <person name="Riley R."/>
            <person name="Sandor L."/>
            <person name="Barry K."/>
            <person name="Martinez A.T."/>
            <person name="Xiao Y."/>
            <person name="Gibbons J.G."/>
            <person name="Terashima K."/>
            <person name="Hibbett D.S."/>
            <person name="Grigoriev I.V."/>
        </authorList>
    </citation>
    <scope>NUCLEOTIDE SEQUENCE</scope>
    <source>
        <strain evidence="2">ET3784</strain>
    </source>
</reference>
<evidence type="ECO:0000313" key="2">
    <source>
        <dbReference type="EMBL" id="KAJ3733252.1"/>
    </source>
</evidence>